<dbReference type="Pfam" id="PF06297">
    <property type="entry name" value="PET"/>
    <property type="match status" value="1"/>
</dbReference>
<dbReference type="Pfam" id="PF00412">
    <property type="entry name" value="LIM"/>
    <property type="match status" value="5"/>
</dbReference>
<keyword evidence="1 6" id="KW-0479">Metal-binding</keyword>
<feature type="domain" description="LIM zinc-binding" evidence="8">
    <location>
        <begin position="427"/>
        <end position="487"/>
    </location>
</feature>
<comment type="caution">
    <text evidence="9">The sequence shown here is derived from an EMBL/GenBank/DDBJ whole genome shotgun (WGS) entry which is preliminary data.</text>
</comment>
<dbReference type="GO" id="GO:0003712">
    <property type="term" value="F:transcription coregulator activity"/>
    <property type="evidence" value="ECO:0007669"/>
    <property type="project" value="TreeGrafter"/>
</dbReference>
<feature type="compositionally biased region" description="Low complexity" evidence="7">
    <location>
        <begin position="691"/>
        <end position="710"/>
    </location>
</feature>
<dbReference type="SUPFAM" id="SSF57716">
    <property type="entry name" value="Glucocorticoid receptor-like (DNA-binding domain)"/>
    <property type="match status" value="5"/>
</dbReference>
<feature type="domain" description="LIM zinc-binding" evidence="8">
    <location>
        <begin position="488"/>
        <end position="549"/>
    </location>
</feature>
<sequence>MSSIIFDYQTIQQVQQQQQQRYDWIPAGVTNEIMIDEYFAMFPENQRPILVPIDEKIDICFSEGVSYWKQLFQRQFPRCDTTVENCQHLLSTTIDDKRKIRLLELLMLDRDKYALDIGQCKTITTMNQICAYCCQTIHMNNLAIYCERIDDNGATDDDDDDGSSQQTNTFHPNCFRCYYCDEQLAYNIYCSRNNRPYCERHYMDSLLPRCSYCDEKTKSKSTKSKHDMANGDGGNGGGDEILNKFSKINGTTTIETATTNNNTVPKQSFFKKIMKKNSIKSNHHKNNDPAAAVVVVDDDKKSSMIKMTKLLPKNSYKTTMVKTMFDHHPFSLLSLKQQQKQSSSSSLNGNICINDHNSTLIMANEYIKDPSTTQKWHMEHFNCVYCKQSLTTARYALSDDVDHHGNDNDNVGGKPMCIDCYEQRHSNVCEECQKPIGVNTKDLSFNDRHWHEKCFVCSECKFDLFDKPFGSRSDRIFCANCYDNTFAPRCCKCEQIFEPGQRKLDFRDKLYHDSCFCCKKCQTPIGTKTFLQKNDDIYCSECYKNVFATRCIKCCEIIINDGIVYRDEPWHASCFRCVECQKQLSNIPFTSHDNRPYCRECNANLFAPKCDICKLPIIGSTGRKMITHGNHKWHQACFKCKDCSTELGGKGFVPLIDDDDNNNNDNADGNGQENIYCTPCAQVIIAKQWSSQSAQNQQSKKQQQQQQQDDQQSDDSV</sequence>
<dbReference type="GO" id="GO:0030018">
    <property type="term" value="C:Z disc"/>
    <property type="evidence" value="ECO:0007669"/>
    <property type="project" value="TreeGrafter"/>
</dbReference>
<dbReference type="InterPro" id="IPR010442">
    <property type="entry name" value="PET_domain"/>
</dbReference>
<dbReference type="PANTHER" id="PTHR24205:SF4">
    <property type="entry name" value="PROTEIN ESPINAS"/>
    <property type="match status" value="1"/>
</dbReference>
<evidence type="ECO:0000313" key="9">
    <source>
        <dbReference type="EMBL" id="KAH9520865.1"/>
    </source>
</evidence>
<dbReference type="GO" id="GO:0008270">
    <property type="term" value="F:zinc ion binding"/>
    <property type="evidence" value="ECO:0007669"/>
    <property type="project" value="UniProtKB-KW"/>
</dbReference>
<organism evidence="9 10">
    <name type="scientific">Dermatophagoides farinae</name>
    <name type="common">American house dust mite</name>
    <dbReference type="NCBI Taxonomy" id="6954"/>
    <lineage>
        <taxon>Eukaryota</taxon>
        <taxon>Metazoa</taxon>
        <taxon>Ecdysozoa</taxon>
        <taxon>Arthropoda</taxon>
        <taxon>Chelicerata</taxon>
        <taxon>Arachnida</taxon>
        <taxon>Acari</taxon>
        <taxon>Acariformes</taxon>
        <taxon>Sarcoptiformes</taxon>
        <taxon>Astigmata</taxon>
        <taxon>Psoroptidia</taxon>
        <taxon>Analgoidea</taxon>
        <taxon>Pyroglyphidae</taxon>
        <taxon>Dermatophagoidinae</taxon>
        <taxon>Dermatophagoides</taxon>
    </lineage>
</organism>
<dbReference type="EMBL" id="ASGP02000002">
    <property type="protein sequence ID" value="KAH9520865.1"/>
    <property type="molecule type" value="Genomic_DNA"/>
</dbReference>
<feature type="region of interest" description="Disordered" evidence="7">
    <location>
        <begin position="691"/>
        <end position="717"/>
    </location>
</feature>
<evidence type="ECO:0000256" key="7">
    <source>
        <dbReference type="SAM" id="MobiDB-lite"/>
    </source>
</evidence>
<proteinExistence type="predicted"/>
<accession>A0A922I3Z7</accession>
<protein>
    <submittedName>
        <fullName evidence="9">Four and a half LIM domains protein 2</fullName>
    </submittedName>
</protein>
<dbReference type="GO" id="GO:0005634">
    <property type="term" value="C:nucleus"/>
    <property type="evidence" value="ECO:0007669"/>
    <property type="project" value="TreeGrafter"/>
</dbReference>
<name>A0A922I3Z7_DERFA</name>
<keyword evidence="2" id="KW-0677">Repeat</keyword>
<dbReference type="FunFam" id="2.10.110.10:FF:000013">
    <property type="entry name" value="Four and a half LIM domains 1"/>
    <property type="match status" value="1"/>
</dbReference>
<keyword evidence="4 6" id="KW-0862">Zinc</keyword>
<dbReference type="PROSITE" id="PS00478">
    <property type="entry name" value="LIM_DOMAIN_1"/>
    <property type="match status" value="3"/>
</dbReference>
<keyword evidence="10" id="KW-1185">Reference proteome</keyword>
<evidence type="ECO:0000313" key="10">
    <source>
        <dbReference type="Proteomes" id="UP000790347"/>
    </source>
</evidence>
<feature type="domain" description="LIM zinc-binding" evidence="8">
    <location>
        <begin position="550"/>
        <end position="608"/>
    </location>
</feature>
<dbReference type="PANTHER" id="PTHR24205">
    <property type="entry name" value="FOUR AND A HALF LIM DOMAINS PROTEIN"/>
    <property type="match status" value="1"/>
</dbReference>
<keyword evidence="3" id="KW-0863">Zinc-finger</keyword>
<reference evidence="9" key="1">
    <citation type="submission" date="2013-05" db="EMBL/GenBank/DDBJ databases">
        <authorList>
            <person name="Yim A.K.Y."/>
            <person name="Chan T.F."/>
            <person name="Ji K.M."/>
            <person name="Liu X.Y."/>
            <person name="Zhou J.W."/>
            <person name="Li R.Q."/>
            <person name="Yang K.Y."/>
            <person name="Li J."/>
            <person name="Li M."/>
            <person name="Law P.T.W."/>
            <person name="Wu Y.L."/>
            <person name="Cai Z.L."/>
            <person name="Qin H."/>
            <person name="Bao Y."/>
            <person name="Leung R.K.K."/>
            <person name="Ng P.K.S."/>
            <person name="Zou J."/>
            <person name="Zhong X.J."/>
            <person name="Ran P.X."/>
            <person name="Zhong N.S."/>
            <person name="Liu Z.G."/>
            <person name="Tsui S.K.W."/>
        </authorList>
    </citation>
    <scope>NUCLEOTIDE SEQUENCE</scope>
    <source>
        <strain evidence="9">Derf</strain>
        <tissue evidence="9">Whole organism</tissue>
    </source>
</reference>
<evidence type="ECO:0000259" key="8">
    <source>
        <dbReference type="PROSITE" id="PS50023"/>
    </source>
</evidence>
<dbReference type="InterPro" id="IPR001781">
    <property type="entry name" value="Znf_LIM"/>
</dbReference>
<evidence type="ECO:0000256" key="5">
    <source>
        <dbReference type="ARBA" id="ARBA00023038"/>
    </source>
</evidence>
<evidence type="ECO:0000256" key="1">
    <source>
        <dbReference type="ARBA" id="ARBA00022723"/>
    </source>
</evidence>
<dbReference type="PROSITE" id="PS50023">
    <property type="entry name" value="LIM_DOMAIN_2"/>
    <property type="match status" value="4"/>
</dbReference>
<dbReference type="Gene3D" id="2.10.110.10">
    <property type="entry name" value="Cysteine Rich Protein"/>
    <property type="match status" value="6"/>
</dbReference>
<dbReference type="CDD" id="cd09345">
    <property type="entry name" value="LIM2_FHL"/>
    <property type="match status" value="1"/>
</dbReference>
<keyword evidence="5 6" id="KW-0440">LIM domain</keyword>
<dbReference type="FunFam" id="2.10.110.10:FF:000081">
    <property type="entry name" value="Uncharacterized protein, isoform A"/>
    <property type="match status" value="1"/>
</dbReference>
<dbReference type="Proteomes" id="UP000790347">
    <property type="component" value="Unassembled WGS sequence"/>
</dbReference>
<evidence type="ECO:0000256" key="2">
    <source>
        <dbReference type="ARBA" id="ARBA00022737"/>
    </source>
</evidence>
<dbReference type="SMART" id="SM00132">
    <property type="entry name" value="LIM"/>
    <property type="match status" value="6"/>
</dbReference>
<evidence type="ECO:0000256" key="4">
    <source>
        <dbReference type="ARBA" id="ARBA00022833"/>
    </source>
</evidence>
<evidence type="ECO:0000256" key="3">
    <source>
        <dbReference type="ARBA" id="ARBA00022771"/>
    </source>
</evidence>
<reference evidence="9" key="2">
    <citation type="journal article" date="2022" name="Res Sq">
        <title>Comparative Genomics Reveals Insights into the Divergent Evolution of Astigmatic Mites and Household Pest Adaptations.</title>
        <authorList>
            <person name="Xiong Q."/>
            <person name="Wan A.T.-Y."/>
            <person name="Liu X.-Y."/>
            <person name="Fung C.S.-H."/>
            <person name="Xiao X."/>
            <person name="Malainual N."/>
            <person name="Hou J."/>
            <person name="Wang L."/>
            <person name="Wang M."/>
            <person name="Yang K."/>
            <person name="Cui Y."/>
            <person name="Leung E."/>
            <person name="Nong W."/>
            <person name="Shin S.-K."/>
            <person name="Au S."/>
            <person name="Jeong K.Y."/>
            <person name="Chew F.T."/>
            <person name="Hui J."/>
            <person name="Leung T.F."/>
            <person name="Tungtrongchitr A."/>
            <person name="Zhong N."/>
            <person name="Liu Z."/>
            <person name="Tsui S."/>
        </authorList>
    </citation>
    <scope>NUCLEOTIDE SEQUENCE</scope>
    <source>
        <strain evidence="9">Derf</strain>
        <tissue evidence="9">Whole organism</tissue>
    </source>
</reference>
<gene>
    <name evidence="9" type="primary">FHL2_1</name>
    <name evidence="9" type="ORF">DERF_004549</name>
</gene>
<evidence type="ECO:0000256" key="6">
    <source>
        <dbReference type="PROSITE-ProRule" id="PRU00125"/>
    </source>
</evidence>
<dbReference type="AlphaFoldDB" id="A0A922I3Z7"/>
<feature type="domain" description="LIM zinc-binding" evidence="8">
    <location>
        <begin position="128"/>
        <end position="208"/>
    </location>
</feature>